<comment type="caution">
    <text evidence="2">The sequence shown here is derived from an EMBL/GenBank/DDBJ whole genome shotgun (WGS) entry which is preliminary data.</text>
</comment>
<organism evidence="2 3">
    <name type="scientific">Proteus hauseri ATCC 700826</name>
    <dbReference type="NCBI Taxonomy" id="1354271"/>
    <lineage>
        <taxon>Bacteria</taxon>
        <taxon>Pseudomonadati</taxon>
        <taxon>Pseudomonadota</taxon>
        <taxon>Gammaproteobacteria</taxon>
        <taxon>Enterobacterales</taxon>
        <taxon>Morganellaceae</taxon>
        <taxon>Proteus</taxon>
    </lineage>
</organism>
<name>A0AAJ3HQ96_PROHU</name>
<accession>A0AAJ3HQ96</accession>
<keyword evidence="3" id="KW-1185">Reference proteome</keyword>
<evidence type="ECO:0000313" key="2">
    <source>
        <dbReference type="EMBL" id="OAT45326.1"/>
    </source>
</evidence>
<sequence length="445" mass="52278">MSNVTSVSYTDLYECLSSNDTNKINKNKIYFLLTENISFCANTDNCITNKINENNKFFIFKDNDSTLYIDSIIINDLKNKIENAISDYIRENGKHNDKITSFLRDKEMINFFTPDENKVLIKDINKLSDFSNILNKLYHYTKSSVLLNKLINDNNKEVSLFFSKKDKLISSILNLASSISDKINVEFINNKIINFFNKKNITEIIDSVDNKKDIFPNGIISLNSQFSILNLKASLSFNEENNNIKPKELPNNKVLDEKILKKINRINEIKHEVESYIPIFNEIFKIYNENLGYLYYSDFFECDKKYIKNSNNIIDFFKSSLFELSESSETGRKYKIEILAIVLKQHNEAVGILNEKNDNNDINGKKEKYNKFFTETKKLEDKFKEFLNNINEIEKQKNNLSEYNVNFRIYIDRIKLNCKFFLKIKDTIELKNKLNDLSKVIENKI</sequence>
<gene>
    <name evidence="2" type="ORF">M997_3072</name>
</gene>
<proteinExistence type="predicted"/>
<keyword evidence="1" id="KW-0175">Coiled coil</keyword>
<evidence type="ECO:0000256" key="1">
    <source>
        <dbReference type="SAM" id="Coils"/>
    </source>
</evidence>
<dbReference type="EMBL" id="LXEV01000033">
    <property type="protein sequence ID" value="OAT45326.1"/>
    <property type="molecule type" value="Genomic_DNA"/>
</dbReference>
<dbReference type="AlphaFoldDB" id="A0AAJ3HQ96"/>
<dbReference type="Proteomes" id="UP000078250">
    <property type="component" value="Unassembled WGS sequence"/>
</dbReference>
<protein>
    <submittedName>
        <fullName evidence="2">Uncharacterized protein</fullName>
    </submittedName>
</protein>
<evidence type="ECO:0000313" key="3">
    <source>
        <dbReference type="Proteomes" id="UP000078250"/>
    </source>
</evidence>
<reference evidence="2 3" key="1">
    <citation type="submission" date="2016-04" db="EMBL/GenBank/DDBJ databases">
        <title>ATOL: Assembling a taxonomically balanced genome-scale reconstruction of the evolutionary history of the Enterobacteriaceae.</title>
        <authorList>
            <person name="Plunkett G.III."/>
            <person name="Neeno-Eckwall E.C."/>
            <person name="Glasner J.D."/>
            <person name="Perna N.T."/>
        </authorList>
    </citation>
    <scope>NUCLEOTIDE SEQUENCE [LARGE SCALE GENOMIC DNA]</scope>
    <source>
        <strain evidence="2 3">ATCC 700826</strain>
    </source>
</reference>
<feature type="coiled-coil region" evidence="1">
    <location>
        <begin position="376"/>
        <end position="403"/>
    </location>
</feature>
<dbReference type="RefSeq" id="WP_064720978.1">
    <property type="nucleotide sequence ID" value="NZ_LXEV01000033.1"/>
</dbReference>